<dbReference type="Proteomes" id="UP001609175">
    <property type="component" value="Unassembled WGS sequence"/>
</dbReference>
<evidence type="ECO:0000313" key="7">
    <source>
        <dbReference type="Proteomes" id="UP001609219"/>
    </source>
</evidence>
<evidence type="ECO:0000313" key="4">
    <source>
        <dbReference type="EMBL" id="MFH5241111.1"/>
    </source>
</evidence>
<dbReference type="EMBL" id="JBIMSO010000066">
    <property type="protein sequence ID" value="MFH5210729.1"/>
    <property type="molecule type" value="Genomic_DNA"/>
</dbReference>
<feature type="compositionally biased region" description="Basic and acidic residues" evidence="1">
    <location>
        <begin position="160"/>
        <end position="175"/>
    </location>
</feature>
<dbReference type="Proteomes" id="UP001609176">
    <property type="component" value="Unassembled WGS sequence"/>
</dbReference>
<keyword evidence="7" id="KW-1185">Reference proteome</keyword>
<protein>
    <submittedName>
        <fullName evidence="3">AhpC/TSA family protein</fullName>
    </submittedName>
</protein>
<evidence type="ECO:0000256" key="1">
    <source>
        <dbReference type="SAM" id="MobiDB-lite"/>
    </source>
</evidence>
<feature type="region of interest" description="Disordered" evidence="1">
    <location>
        <begin position="151"/>
        <end position="175"/>
    </location>
</feature>
<evidence type="ECO:0000313" key="5">
    <source>
        <dbReference type="Proteomes" id="UP001609175"/>
    </source>
</evidence>
<dbReference type="Gene3D" id="3.40.30.10">
    <property type="entry name" value="Glutaredoxin"/>
    <property type="match status" value="1"/>
</dbReference>
<reference evidence="5 6" key="1">
    <citation type="submission" date="2024-10" db="EMBL/GenBank/DDBJ databases">
        <authorList>
            <person name="Riesco R."/>
        </authorList>
    </citation>
    <scope>NUCLEOTIDE SEQUENCE [LARGE SCALE GENOMIC DNA]</scope>
    <source>
        <strain evidence="4 6">NCIMB 15448</strain>
        <strain evidence="2 5">NCIMB 15449</strain>
        <strain evidence="3 7">NCIMB 15450</strain>
    </source>
</reference>
<evidence type="ECO:0000313" key="6">
    <source>
        <dbReference type="Proteomes" id="UP001609176"/>
    </source>
</evidence>
<dbReference type="InterPro" id="IPR032801">
    <property type="entry name" value="PXL2A/B/C"/>
</dbReference>
<organism evidence="3 7">
    <name type="scientific">Antrihabitans spumae</name>
    <dbReference type="NCBI Taxonomy" id="3373370"/>
    <lineage>
        <taxon>Bacteria</taxon>
        <taxon>Bacillati</taxon>
        <taxon>Actinomycetota</taxon>
        <taxon>Actinomycetes</taxon>
        <taxon>Mycobacteriales</taxon>
        <taxon>Nocardiaceae</taxon>
        <taxon>Antrihabitans</taxon>
    </lineage>
</organism>
<dbReference type="Pfam" id="PF13911">
    <property type="entry name" value="AhpC-TSA_2"/>
    <property type="match status" value="1"/>
</dbReference>
<dbReference type="Proteomes" id="UP001609219">
    <property type="component" value="Unassembled WGS sequence"/>
</dbReference>
<sequence>MSRVDVISTERLLDDRHHHHEIRDFWQNGPVALVFLRQFGSAFALKQAVDLNTSYDAITAAGANVVLIGLGTPIQAFTFRKRAETRFPILTTADQSLYRTMGLTRAWRASHGPTNIAPLDRSGSEWGLPVSKDGRQCTTRRCVRRRTRRCTSGLGIPRPPGERHRPRGRDCRGTTDSECTHCYALKVDGDVRSRSSFAGCAALGATEDPVLHVPPAPMHKEAHVQFGPLESVDRLAERGQ</sequence>
<dbReference type="EMBL" id="JBIMSP010000004">
    <property type="protein sequence ID" value="MFH5241111.1"/>
    <property type="molecule type" value="Genomic_DNA"/>
</dbReference>
<dbReference type="SUPFAM" id="SSF52833">
    <property type="entry name" value="Thioredoxin-like"/>
    <property type="match status" value="1"/>
</dbReference>
<dbReference type="InterPro" id="IPR036249">
    <property type="entry name" value="Thioredoxin-like_sf"/>
</dbReference>
<evidence type="ECO:0000313" key="2">
    <source>
        <dbReference type="EMBL" id="MFH5210729.1"/>
    </source>
</evidence>
<gene>
    <name evidence="4" type="ORF">ACHIPV_04325</name>
    <name evidence="2" type="ORF">ACHIPZ_21365</name>
    <name evidence="3" type="ORF">ACHIRB_10550</name>
</gene>
<name>A0ABW7K1W2_9NOCA</name>
<comment type="caution">
    <text evidence="3">The sequence shown here is derived from an EMBL/GenBank/DDBJ whole genome shotgun (WGS) entry which is preliminary data.</text>
</comment>
<dbReference type="EMBL" id="JBIMSN010000042">
    <property type="protein sequence ID" value="MFH5229011.1"/>
    <property type="molecule type" value="Genomic_DNA"/>
</dbReference>
<accession>A0ABW7K1W2</accession>
<proteinExistence type="predicted"/>
<evidence type="ECO:0000313" key="3">
    <source>
        <dbReference type="EMBL" id="MFH5229011.1"/>
    </source>
</evidence>
<dbReference type="RefSeq" id="WP_395116690.1">
    <property type="nucleotide sequence ID" value="NZ_JBIMSN010000042.1"/>
</dbReference>